<comment type="caution">
    <text evidence="2">The sequence shown here is derived from an EMBL/GenBank/DDBJ whole genome shotgun (WGS) entry which is preliminary data.</text>
</comment>
<dbReference type="PANTHER" id="PTHR33929">
    <property type="entry name" value="MEMBRANE-ASSOCIATED KINASE REGULATOR 2-RELATED"/>
    <property type="match status" value="1"/>
</dbReference>
<dbReference type="GO" id="GO:0005886">
    <property type="term" value="C:plasma membrane"/>
    <property type="evidence" value="ECO:0007669"/>
    <property type="project" value="InterPro"/>
</dbReference>
<evidence type="ECO:0008006" key="4">
    <source>
        <dbReference type="Google" id="ProtNLM"/>
    </source>
</evidence>
<organism evidence="2 3">
    <name type="scientific">Cuscuta epithymum</name>
    <dbReference type="NCBI Taxonomy" id="186058"/>
    <lineage>
        <taxon>Eukaryota</taxon>
        <taxon>Viridiplantae</taxon>
        <taxon>Streptophyta</taxon>
        <taxon>Embryophyta</taxon>
        <taxon>Tracheophyta</taxon>
        <taxon>Spermatophyta</taxon>
        <taxon>Magnoliopsida</taxon>
        <taxon>eudicotyledons</taxon>
        <taxon>Gunneridae</taxon>
        <taxon>Pentapetalae</taxon>
        <taxon>asterids</taxon>
        <taxon>lamiids</taxon>
        <taxon>Solanales</taxon>
        <taxon>Convolvulaceae</taxon>
        <taxon>Cuscuteae</taxon>
        <taxon>Cuscuta</taxon>
        <taxon>Cuscuta subgen. Cuscuta</taxon>
    </lineage>
</organism>
<protein>
    <recommendedName>
        <fullName evidence="4">Membrane-associated kinase regulator 5</fullName>
    </recommendedName>
</protein>
<sequence>MEAINLLKFWRNSGSDSNAGAELVSDETDSLNYSTKCTDVSHIPASETDDDSDDESFFDLVLDGADHFGREKKSKTVNARCKAERGFNFPESPKDVLQLKRGASPISLLRSAPKFRIFFLGFKKTKLEDDYSAATRIPKHQTQTPLRFEQSKRFSVKVADSEIVSASLPCRKSSLRSKLQMEKNDDSSLDGPSKRFTKKPVPKYLKLIKPLYGKSSKYNEKSSLNLVSDKMPVTSVLSPVKETFVPARRLSEERQGSSRPASFSAVRKHLVKSRSASAAASPSVRRRDDSLLEQHDGIQSAILHCKASARGFGSSLLSRSISEPHHQKYAELQRRSYEDTKRCSI</sequence>
<gene>
    <name evidence="2" type="ORF">CEPIT_LOCUS1366</name>
</gene>
<name>A0AAV0C388_9ASTE</name>
<evidence type="ECO:0000313" key="2">
    <source>
        <dbReference type="EMBL" id="CAH9059265.1"/>
    </source>
</evidence>
<evidence type="ECO:0000313" key="3">
    <source>
        <dbReference type="Proteomes" id="UP001152523"/>
    </source>
</evidence>
<dbReference type="InterPro" id="IPR039619">
    <property type="entry name" value="MAKR2/5"/>
</dbReference>
<reference evidence="2" key="1">
    <citation type="submission" date="2022-07" db="EMBL/GenBank/DDBJ databases">
        <authorList>
            <person name="Macas J."/>
            <person name="Novak P."/>
            <person name="Neumann P."/>
        </authorList>
    </citation>
    <scope>NUCLEOTIDE SEQUENCE</scope>
</reference>
<accession>A0AAV0C388</accession>
<keyword evidence="3" id="KW-1185">Reference proteome</keyword>
<dbReference type="EMBL" id="CAMAPF010000008">
    <property type="protein sequence ID" value="CAH9059265.1"/>
    <property type="molecule type" value="Genomic_DNA"/>
</dbReference>
<dbReference type="AlphaFoldDB" id="A0AAV0C388"/>
<dbReference type="PANTHER" id="PTHR33929:SF10">
    <property type="entry name" value="MEMBRANE-ASSOCIATED KINASE REGULATOR 2-RELATED"/>
    <property type="match status" value="1"/>
</dbReference>
<dbReference type="Proteomes" id="UP001152523">
    <property type="component" value="Unassembled WGS sequence"/>
</dbReference>
<evidence type="ECO:0000256" key="1">
    <source>
        <dbReference type="SAM" id="MobiDB-lite"/>
    </source>
</evidence>
<proteinExistence type="predicted"/>
<feature type="region of interest" description="Disordered" evidence="1">
    <location>
        <begin position="175"/>
        <end position="197"/>
    </location>
</feature>